<organism evidence="1 2">
    <name type="scientific">Corynebacterium marinum DSM 44953</name>
    <dbReference type="NCBI Taxonomy" id="1224162"/>
    <lineage>
        <taxon>Bacteria</taxon>
        <taxon>Bacillati</taxon>
        <taxon>Actinomycetota</taxon>
        <taxon>Actinomycetes</taxon>
        <taxon>Mycobacteriales</taxon>
        <taxon>Corynebacteriaceae</taxon>
        <taxon>Corynebacterium</taxon>
    </lineage>
</organism>
<sequence>MTSSIIDSLSNLVSGVFDVAAGSATGLWAELTAFVEGLLSS</sequence>
<proteinExistence type="predicted"/>
<evidence type="ECO:0000313" key="2">
    <source>
        <dbReference type="Proteomes" id="UP000031928"/>
    </source>
</evidence>
<reference evidence="1 2" key="1">
    <citation type="submission" date="2014-05" db="EMBL/GenBank/DDBJ databases">
        <title>Complete genome sequence of Corynebacterium marinum DSM 44953.</title>
        <authorList>
            <person name="Schaffert L."/>
            <person name="Albersmeier A."/>
            <person name="Kalinowski J."/>
            <person name="Ruckert C."/>
        </authorList>
    </citation>
    <scope>NUCLEOTIDE SEQUENCE [LARGE SCALE GENOMIC DNA]</scope>
    <source>
        <strain evidence="1 2">DSM 44953</strain>
    </source>
</reference>
<dbReference type="Proteomes" id="UP000031928">
    <property type="component" value="Chromosome"/>
</dbReference>
<evidence type="ECO:0000313" key="1">
    <source>
        <dbReference type="EMBL" id="AJK67797.1"/>
    </source>
</evidence>
<dbReference type="KEGG" id="cmq:B840_00785"/>
<keyword evidence="2" id="KW-1185">Reference proteome</keyword>
<protein>
    <submittedName>
        <fullName evidence="1">Uncharacterized protein</fullName>
    </submittedName>
</protein>
<gene>
    <name evidence="1" type="ORF">B840_00785</name>
</gene>
<dbReference type="HOGENOM" id="CLU_3268743_0_0_11"/>
<name>A0A0B6TCX9_9CORY</name>
<dbReference type="RefSeq" id="WP_268236849.1">
    <property type="nucleotide sequence ID" value="NZ_CP007790.1"/>
</dbReference>
<dbReference type="AlphaFoldDB" id="A0A0B6TCX9"/>
<dbReference type="EMBL" id="CP007790">
    <property type="protein sequence ID" value="AJK67797.1"/>
    <property type="molecule type" value="Genomic_DNA"/>
</dbReference>
<accession>A0A0B6TCX9</accession>